<protein>
    <submittedName>
        <fullName evidence="2">Uncharacterized protein</fullName>
    </submittedName>
</protein>
<feature type="transmembrane region" description="Helical" evidence="1">
    <location>
        <begin position="7"/>
        <end position="35"/>
    </location>
</feature>
<gene>
    <name evidence="2" type="ORF">UFOVP116_198</name>
</gene>
<sequence>MYQSNFLFGALMVFVVANFASPLFSLCFVITFGALKEIFDWYNPMDFNADVNESLSITAGALCTYLFLTAVRLL</sequence>
<keyword evidence="1" id="KW-1133">Transmembrane helix</keyword>
<evidence type="ECO:0000313" key="2">
    <source>
        <dbReference type="EMBL" id="CAB4129957.1"/>
    </source>
</evidence>
<organism evidence="2">
    <name type="scientific">uncultured Caudovirales phage</name>
    <dbReference type="NCBI Taxonomy" id="2100421"/>
    <lineage>
        <taxon>Viruses</taxon>
        <taxon>Duplodnaviria</taxon>
        <taxon>Heunggongvirae</taxon>
        <taxon>Uroviricota</taxon>
        <taxon>Caudoviricetes</taxon>
        <taxon>Peduoviridae</taxon>
        <taxon>Maltschvirus</taxon>
        <taxon>Maltschvirus maltsch</taxon>
    </lineage>
</organism>
<evidence type="ECO:0000256" key="1">
    <source>
        <dbReference type="SAM" id="Phobius"/>
    </source>
</evidence>
<reference evidence="2" key="1">
    <citation type="submission" date="2020-04" db="EMBL/GenBank/DDBJ databases">
        <authorList>
            <person name="Chiriac C."/>
            <person name="Salcher M."/>
            <person name="Ghai R."/>
            <person name="Kavagutti S V."/>
        </authorList>
    </citation>
    <scope>NUCLEOTIDE SEQUENCE</scope>
</reference>
<dbReference type="EMBL" id="LR796237">
    <property type="protein sequence ID" value="CAB4129957.1"/>
    <property type="molecule type" value="Genomic_DNA"/>
</dbReference>
<keyword evidence="1" id="KW-0812">Transmembrane</keyword>
<feature type="transmembrane region" description="Helical" evidence="1">
    <location>
        <begin position="55"/>
        <end position="73"/>
    </location>
</feature>
<accession>A0A6J5LA59</accession>
<name>A0A6J5LA59_9CAUD</name>
<proteinExistence type="predicted"/>
<keyword evidence="1" id="KW-0472">Membrane</keyword>